<dbReference type="CDD" id="cd16894">
    <property type="entry name" value="MltD-like"/>
    <property type="match status" value="1"/>
</dbReference>
<accession>A0A066RLY6</accession>
<dbReference type="PROSITE" id="PS51257">
    <property type="entry name" value="PROKAR_LIPOPROTEIN"/>
    <property type="match status" value="1"/>
</dbReference>
<feature type="domain" description="LysM" evidence="2">
    <location>
        <begin position="355"/>
        <end position="398"/>
    </location>
</feature>
<dbReference type="InterPro" id="IPR018392">
    <property type="entry name" value="LysM"/>
</dbReference>
<protein>
    <recommendedName>
        <fullName evidence="2">LysM domain-containing protein</fullName>
    </recommendedName>
</protein>
<dbReference type="Pfam" id="PF01476">
    <property type="entry name" value="LysM"/>
    <property type="match status" value="1"/>
</dbReference>
<evidence type="ECO:0000313" key="4">
    <source>
        <dbReference type="Proteomes" id="UP000027192"/>
    </source>
</evidence>
<dbReference type="PANTHER" id="PTHR37423:SF2">
    <property type="entry name" value="MEMBRANE-BOUND LYTIC MUREIN TRANSGLYCOSYLASE C"/>
    <property type="match status" value="1"/>
</dbReference>
<dbReference type="RefSeq" id="WP_051642006.1">
    <property type="nucleotide sequence ID" value="NZ_JAGSGC010000006.1"/>
</dbReference>
<dbReference type="InterPro" id="IPR036779">
    <property type="entry name" value="LysM_dom_sf"/>
</dbReference>
<sequence>MKYAMPLLVLSFQLLTGCESLSLSQTKTEQVNVQEQALLHLSLNHARCQIDHNVVEGRYLATGLPADYTPPTLPELSMMKETSLWERLAQESRFNIPNDRRVKYYRQWYLHRPLHIKTVSKRAKPFLYFLYENVKTRQLPIELALLPFIESSFDPDAYSSQGAAGLWQMTKPTGKSFGLQINTEYDGRLDIVASTNAALDLLEYLHQKFKGNWLHAIAAYNSGESRVRKAIRQNKKQGKPTDFWSLDLPKETAHYVPKLLALSQLLKEQSQFNMPLAFIPHQRVMATITVTHQVPLKQIAKDAGISGKTLSLFNPAYTAGLTRQREESTLLIPRQQLEHFYQQSNTLQYIKQKYSIHHIEPGDSLYQLATLNNTSIGAIKKINQLANSKIHAGQRLLIPVQSF</sequence>
<dbReference type="SUPFAM" id="SSF53955">
    <property type="entry name" value="Lysozyme-like"/>
    <property type="match status" value="1"/>
</dbReference>
<evidence type="ECO:0000259" key="2">
    <source>
        <dbReference type="PROSITE" id="PS51782"/>
    </source>
</evidence>
<dbReference type="PROSITE" id="PS00922">
    <property type="entry name" value="TRANSGLYCOSYLASE"/>
    <property type="match status" value="1"/>
</dbReference>
<name>A0A066RLY6_9GAMM</name>
<dbReference type="AlphaFoldDB" id="A0A066RLY6"/>
<dbReference type="Gene3D" id="1.10.530.10">
    <property type="match status" value="1"/>
</dbReference>
<dbReference type="InterPro" id="IPR000189">
    <property type="entry name" value="Transglyc_AS"/>
</dbReference>
<dbReference type="Pfam" id="PF01464">
    <property type="entry name" value="SLT"/>
    <property type="match status" value="1"/>
</dbReference>
<keyword evidence="4" id="KW-1185">Reference proteome</keyword>
<reference evidence="3 4" key="1">
    <citation type="submission" date="2014-04" db="EMBL/GenBank/DDBJ databases">
        <title>Draft genome sequence of Photobacterium halotolerans S2753: a solonamide, ngercheumicin and holomycin producer.</title>
        <authorList>
            <person name="Machado H.R."/>
            <person name="Gram L."/>
        </authorList>
    </citation>
    <scope>NUCLEOTIDE SEQUENCE [LARGE SCALE GENOMIC DNA]</scope>
    <source>
        <strain evidence="3 4">S2753</strain>
    </source>
</reference>
<dbReference type="GO" id="GO:0016020">
    <property type="term" value="C:membrane"/>
    <property type="evidence" value="ECO:0007669"/>
    <property type="project" value="InterPro"/>
</dbReference>
<dbReference type="STRING" id="1654360.EA58_10575"/>
<evidence type="ECO:0000313" key="3">
    <source>
        <dbReference type="EMBL" id="KDM91465.1"/>
    </source>
</evidence>
<dbReference type="Proteomes" id="UP000027192">
    <property type="component" value="Unassembled WGS sequence"/>
</dbReference>
<dbReference type="GO" id="GO:0000270">
    <property type="term" value="P:peptidoglycan metabolic process"/>
    <property type="evidence" value="ECO:0007669"/>
    <property type="project" value="InterPro"/>
</dbReference>
<dbReference type="InterPro" id="IPR023346">
    <property type="entry name" value="Lysozyme-like_dom_sf"/>
</dbReference>
<dbReference type="PROSITE" id="PS51782">
    <property type="entry name" value="LYSM"/>
    <property type="match status" value="1"/>
</dbReference>
<organism evidence="3 4">
    <name type="scientific">Photobacterium galatheae</name>
    <dbReference type="NCBI Taxonomy" id="1654360"/>
    <lineage>
        <taxon>Bacteria</taxon>
        <taxon>Pseudomonadati</taxon>
        <taxon>Pseudomonadota</taxon>
        <taxon>Gammaproteobacteria</taxon>
        <taxon>Vibrionales</taxon>
        <taxon>Vibrionaceae</taxon>
        <taxon>Photobacterium</taxon>
    </lineage>
</organism>
<dbReference type="SUPFAM" id="SSF54106">
    <property type="entry name" value="LysM domain"/>
    <property type="match status" value="1"/>
</dbReference>
<dbReference type="EMBL" id="JMIB01000021">
    <property type="protein sequence ID" value="KDM91465.1"/>
    <property type="molecule type" value="Genomic_DNA"/>
</dbReference>
<evidence type="ECO:0000256" key="1">
    <source>
        <dbReference type="ARBA" id="ARBA00007734"/>
    </source>
</evidence>
<dbReference type="SMART" id="SM00257">
    <property type="entry name" value="LysM"/>
    <property type="match status" value="1"/>
</dbReference>
<comment type="similarity">
    <text evidence="1">Belongs to the transglycosylase Slt family.</text>
</comment>
<dbReference type="InterPro" id="IPR008258">
    <property type="entry name" value="Transglycosylase_SLT_dom_1"/>
</dbReference>
<comment type="caution">
    <text evidence="3">The sequence shown here is derived from an EMBL/GenBank/DDBJ whole genome shotgun (WGS) entry which is preliminary data.</text>
</comment>
<dbReference type="PANTHER" id="PTHR37423">
    <property type="entry name" value="SOLUBLE LYTIC MUREIN TRANSGLYCOSYLASE-RELATED"/>
    <property type="match status" value="1"/>
</dbReference>
<dbReference type="GO" id="GO:0008933">
    <property type="term" value="F:peptidoglycan lytic transglycosylase activity"/>
    <property type="evidence" value="ECO:0007669"/>
    <property type="project" value="InterPro"/>
</dbReference>
<proteinExistence type="inferred from homology"/>
<gene>
    <name evidence="3" type="ORF">EA58_10575</name>
</gene>
<dbReference type="Gene3D" id="3.10.350.10">
    <property type="entry name" value="LysM domain"/>
    <property type="match status" value="1"/>
</dbReference>